<evidence type="ECO:0000313" key="5">
    <source>
        <dbReference type="Proteomes" id="UP000637628"/>
    </source>
</evidence>
<evidence type="ECO:0000259" key="3">
    <source>
        <dbReference type="PROSITE" id="PS50977"/>
    </source>
</evidence>
<dbReference type="Proteomes" id="UP000637628">
    <property type="component" value="Unassembled WGS sequence"/>
</dbReference>
<dbReference type="InterPro" id="IPR050109">
    <property type="entry name" value="HTH-type_TetR-like_transc_reg"/>
</dbReference>
<gene>
    <name evidence="4" type="ORF">Adu01nite_89000</name>
</gene>
<dbReference type="InterPro" id="IPR036271">
    <property type="entry name" value="Tet_transcr_reg_TetR-rel_C_sf"/>
</dbReference>
<dbReference type="InterPro" id="IPR009057">
    <property type="entry name" value="Homeodomain-like_sf"/>
</dbReference>
<name>A0ABQ3ZCM7_9ACTN</name>
<dbReference type="PANTHER" id="PTHR30055">
    <property type="entry name" value="HTH-TYPE TRANSCRIPTIONAL REGULATOR RUTR"/>
    <property type="match status" value="1"/>
</dbReference>
<evidence type="ECO:0000256" key="1">
    <source>
        <dbReference type="ARBA" id="ARBA00023125"/>
    </source>
</evidence>
<reference evidence="4 5" key="1">
    <citation type="submission" date="2021-01" db="EMBL/GenBank/DDBJ databases">
        <title>Whole genome shotgun sequence of Actinoplanes durhamensis NBRC 14914.</title>
        <authorList>
            <person name="Komaki H."/>
            <person name="Tamura T."/>
        </authorList>
    </citation>
    <scope>NUCLEOTIDE SEQUENCE [LARGE SCALE GENOMIC DNA]</scope>
    <source>
        <strain evidence="4 5">NBRC 14914</strain>
    </source>
</reference>
<keyword evidence="5" id="KW-1185">Reference proteome</keyword>
<feature type="domain" description="HTH tetR-type" evidence="3">
    <location>
        <begin position="4"/>
        <end position="64"/>
    </location>
</feature>
<keyword evidence="1 2" id="KW-0238">DNA-binding</keyword>
<dbReference type="SUPFAM" id="SSF46689">
    <property type="entry name" value="Homeodomain-like"/>
    <property type="match status" value="1"/>
</dbReference>
<proteinExistence type="predicted"/>
<accession>A0ABQ3ZCM7</accession>
<dbReference type="Pfam" id="PF14246">
    <property type="entry name" value="TetR_C_7"/>
    <property type="match status" value="1"/>
</dbReference>
<dbReference type="Gene3D" id="1.10.357.10">
    <property type="entry name" value="Tetracycline Repressor, domain 2"/>
    <property type="match status" value="1"/>
</dbReference>
<sequence length="199" mass="21557">MNSEERRERILREAAALFTVHGYAGVSMNDVLVAVGGSKGTLYRYFTDKTDLFRSTVEMLIDERNKPLRSFHPSDSDPAEALREFGRHSAAVVLEPGAIALHRLITAEAVRVEGLGQTFFQHGPAVGYTALAHYLDTLAASGLVGIDDTMLAAAQLYHAMVGALQMRLLINADDRPTAAEIEASISAAVDTFLNGVGRR</sequence>
<dbReference type="InterPro" id="IPR001647">
    <property type="entry name" value="HTH_TetR"/>
</dbReference>
<evidence type="ECO:0000256" key="2">
    <source>
        <dbReference type="PROSITE-ProRule" id="PRU00335"/>
    </source>
</evidence>
<dbReference type="Gene3D" id="1.10.10.60">
    <property type="entry name" value="Homeodomain-like"/>
    <property type="match status" value="1"/>
</dbReference>
<dbReference type="RefSeq" id="WP_203735389.1">
    <property type="nucleotide sequence ID" value="NZ_BAAATX010000041.1"/>
</dbReference>
<dbReference type="InterPro" id="IPR039536">
    <property type="entry name" value="TetR_C_Proteobacteria"/>
</dbReference>
<protein>
    <submittedName>
        <fullName evidence="4">TetR family transcriptional regulator</fullName>
    </submittedName>
</protein>
<dbReference type="PANTHER" id="PTHR30055:SF146">
    <property type="entry name" value="HTH-TYPE TRANSCRIPTIONAL DUAL REGULATOR CECR"/>
    <property type="match status" value="1"/>
</dbReference>
<comment type="caution">
    <text evidence="4">The sequence shown here is derived from an EMBL/GenBank/DDBJ whole genome shotgun (WGS) entry which is preliminary data.</text>
</comment>
<dbReference type="Pfam" id="PF00440">
    <property type="entry name" value="TetR_N"/>
    <property type="match status" value="1"/>
</dbReference>
<dbReference type="EMBL" id="BOML01000084">
    <property type="protein sequence ID" value="GIE07550.1"/>
    <property type="molecule type" value="Genomic_DNA"/>
</dbReference>
<feature type="DNA-binding region" description="H-T-H motif" evidence="2">
    <location>
        <begin position="27"/>
        <end position="46"/>
    </location>
</feature>
<dbReference type="SUPFAM" id="SSF48498">
    <property type="entry name" value="Tetracyclin repressor-like, C-terminal domain"/>
    <property type="match status" value="1"/>
</dbReference>
<organism evidence="4 5">
    <name type="scientific">Paractinoplanes durhamensis</name>
    <dbReference type="NCBI Taxonomy" id="113563"/>
    <lineage>
        <taxon>Bacteria</taxon>
        <taxon>Bacillati</taxon>
        <taxon>Actinomycetota</taxon>
        <taxon>Actinomycetes</taxon>
        <taxon>Micromonosporales</taxon>
        <taxon>Micromonosporaceae</taxon>
        <taxon>Paractinoplanes</taxon>
    </lineage>
</organism>
<evidence type="ECO:0000313" key="4">
    <source>
        <dbReference type="EMBL" id="GIE07550.1"/>
    </source>
</evidence>
<dbReference type="PRINTS" id="PR00455">
    <property type="entry name" value="HTHTETR"/>
</dbReference>
<dbReference type="PROSITE" id="PS50977">
    <property type="entry name" value="HTH_TETR_2"/>
    <property type="match status" value="1"/>
</dbReference>